<evidence type="ECO:0000259" key="18">
    <source>
        <dbReference type="PROSITE" id="PS51186"/>
    </source>
</evidence>
<evidence type="ECO:0000256" key="15">
    <source>
        <dbReference type="ARBA" id="ARBA00048177"/>
    </source>
</evidence>
<comment type="catalytic activity">
    <reaction evidence="15">
        <text>N-terminal L-methionyl-L-glutaminyl-[protein] + acetyl-CoA = N-terminal N(alpha)-acetyl-L-methionyl-L-glutaminyl-[protein] + CoA + H(+)</text>
        <dbReference type="Rhea" id="RHEA:50492"/>
        <dbReference type="Rhea" id="RHEA-COMP:12698"/>
        <dbReference type="Rhea" id="RHEA-COMP:12699"/>
        <dbReference type="ChEBI" id="CHEBI:15378"/>
        <dbReference type="ChEBI" id="CHEBI:57287"/>
        <dbReference type="ChEBI" id="CHEBI:57288"/>
        <dbReference type="ChEBI" id="CHEBI:133361"/>
        <dbReference type="ChEBI" id="CHEBI:133362"/>
        <dbReference type="EC" id="2.3.1.254"/>
    </reaction>
</comment>
<dbReference type="OrthoDB" id="47017at2759"/>
<comment type="catalytic activity">
    <reaction evidence="16">
        <text>N-terminal L-methionyl-L-glutamyl-[protein] + acetyl-CoA = N-terminal N(alpha)-acetyl-L-methionyl-L-glutamyl-[protein] + CoA + H(+)</text>
        <dbReference type="Rhea" id="RHEA:50488"/>
        <dbReference type="Rhea" id="RHEA-COMP:12696"/>
        <dbReference type="Rhea" id="RHEA-COMP:12697"/>
        <dbReference type="ChEBI" id="CHEBI:15378"/>
        <dbReference type="ChEBI" id="CHEBI:57287"/>
        <dbReference type="ChEBI" id="CHEBI:57288"/>
        <dbReference type="ChEBI" id="CHEBI:133359"/>
        <dbReference type="ChEBI" id="CHEBI:133360"/>
        <dbReference type="EC" id="2.3.1.254"/>
    </reaction>
</comment>
<reference evidence="19 20" key="1">
    <citation type="journal article" date="2007" name="Nature">
        <title>Evolution of genes and genomes on the Drosophila phylogeny.</title>
        <authorList>
            <consortium name="Drosophila 12 Genomes Consortium"/>
            <person name="Clark A.G."/>
            <person name="Eisen M.B."/>
            <person name="Smith D.R."/>
            <person name="Bergman C.M."/>
            <person name="Oliver B."/>
            <person name="Markow T.A."/>
            <person name="Kaufman T.C."/>
            <person name="Kellis M."/>
            <person name="Gelbart W."/>
            <person name="Iyer V.N."/>
            <person name="Pollard D.A."/>
            <person name="Sackton T.B."/>
            <person name="Larracuente A.M."/>
            <person name="Singh N.D."/>
            <person name="Abad J.P."/>
            <person name="Abt D.N."/>
            <person name="Adryan B."/>
            <person name="Aguade M."/>
            <person name="Akashi H."/>
            <person name="Anderson W.W."/>
            <person name="Aquadro C.F."/>
            <person name="Ardell D.H."/>
            <person name="Arguello R."/>
            <person name="Artieri C.G."/>
            <person name="Barbash D.A."/>
            <person name="Barker D."/>
            <person name="Barsanti P."/>
            <person name="Batterham P."/>
            <person name="Batzoglou S."/>
            <person name="Begun D."/>
            <person name="Bhutkar A."/>
            <person name="Blanco E."/>
            <person name="Bosak S.A."/>
            <person name="Bradley R.K."/>
            <person name="Brand A.D."/>
            <person name="Brent M.R."/>
            <person name="Brooks A.N."/>
            <person name="Brown R.H."/>
            <person name="Butlin R.K."/>
            <person name="Caggese C."/>
            <person name="Calvi B.R."/>
            <person name="Bernardo de Carvalho A."/>
            <person name="Caspi A."/>
            <person name="Castrezana S."/>
            <person name="Celniker S.E."/>
            <person name="Chang J.L."/>
            <person name="Chapple C."/>
            <person name="Chatterji S."/>
            <person name="Chinwalla A."/>
            <person name="Civetta A."/>
            <person name="Clifton S.W."/>
            <person name="Comeron J.M."/>
            <person name="Costello J.C."/>
            <person name="Coyne J.A."/>
            <person name="Daub J."/>
            <person name="David R.G."/>
            <person name="Delcher A.L."/>
            <person name="Delehaunty K."/>
            <person name="Do C.B."/>
            <person name="Ebling H."/>
            <person name="Edwards K."/>
            <person name="Eickbush T."/>
            <person name="Evans J.D."/>
            <person name="Filipski A."/>
            <person name="Findeiss S."/>
            <person name="Freyhult E."/>
            <person name="Fulton L."/>
            <person name="Fulton R."/>
            <person name="Garcia A.C."/>
            <person name="Gardiner A."/>
            <person name="Garfield D.A."/>
            <person name="Garvin B.E."/>
            <person name="Gibson G."/>
            <person name="Gilbert D."/>
            <person name="Gnerre S."/>
            <person name="Godfrey J."/>
            <person name="Good R."/>
            <person name="Gotea V."/>
            <person name="Gravely B."/>
            <person name="Greenberg A.J."/>
            <person name="Griffiths-Jones S."/>
            <person name="Gross S."/>
            <person name="Guigo R."/>
            <person name="Gustafson E.A."/>
            <person name="Haerty W."/>
            <person name="Hahn M.W."/>
            <person name="Halligan D.L."/>
            <person name="Halpern A.L."/>
            <person name="Halter G.M."/>
            <person name="Han M.V."/>
            <person name="Heger A."/>
            <person name="Hillier L."/>
            <person name="Hinrichs A.S."/>
            <person name="Holmes I."/>
            <person name="Hoskins R.A."/>
            <person name="Hubisz M.J."/>
            <person name="Hultmark D."/>
            <person name="Huntley M.A."/>
            <person name="Jaffe D.B."/>
            <person name="Jagadeeshan S."/>
            <person name="Jeck W.R."/>
            <person name="Johnson J."/>
            <person name="Jones C.D."/>
            <person name="Jordan W.C."/>
            <person name="Karpen G.H."/>
            <person name="Kataoka E."/>
            <person name="Keightley P.D."/>
            <person name="Kheradpour P."/>
            <person name="Kirkness E.F."/>
            <person name="Koerich L.B."/>
            <person name="Kristiansen K."/>
            <person name="Kudrna D."/>
            <person name="Kulathinal R.J."/>
            <person name="Kumar S."/>
            <person name="Kwok R."/>
            <person name="Lander E."/>
            <person name="Langley C.H."/>
            <person name="Lapoint R."/>
            <person name="Lazzaro B.P."/>
            <person name="Lee S.J."/>
            <person name="Levesque L."/>
            <person name="Li R."/>
            <person name="Lin C.F."/>
            <person name="Lin M.F."/>
            <person name="Lindblad-Toh K."/>
            <person name="Llopart A."/>
            <person name="Long M."/>
            <person name="Low L."/>
            <person name="Lozovsky E."/>
            <person name="Lu J."/>
            <person name="Luo M."/>
            <person name="Machado C.A."/>
            <person name="Makalowski W."/>
            <person name="Marzo M."/>
            <person name="Matsuda M."/>
            <person name="Matzkin L."/>
            <person name="McAllister B."/>
            <person name="McBride C.S."/>
            <person name="McKernan B."/>
            <person name="McKernan K."/>
            <person name="Mendez-Lago M."/>
            <person name="Minx P."/>
            <person name="Mollenhauer M.U."/>
            <person name="Montooth K."/>
            <person name="Mount S.M."/>
            <person name="Mu X."/>
            <person name="Myers E."/>
            <person name="Negre B."/>
            <person name="Newfeld S."/>
            <person name="Nielsen R."/>
            <person name="Noor M.A."/>
            <person name="O'Grady P."/>
            <person name="Pachter L."/>
            <person name="Papaceit M."/>
            <person name="Parisi M.J."/>
            <person name="Parisi M."/>
            <person name="Parts L."/>
            <person name="Pedersen J.S."/>
            <person name="Pesole G."/>
            <person name="Phillippy A.M."/>
            <person name="Ponting C.P."/>
            <person name="Pop M."/>
            <person name="Porcelli D."/>
            <person name="Powell J.R."/>
            <person name="Prohaska S."/>
            <person name="Pruitt K."/>
            <person name="Puig M."/>
            <person name="Quesneville H."/>
            <person name="Ram K.R."/>
            <person name="Rand D."/>
            <person name="Rasmussen M.D."/>
            <person name="Reed L.K."/>
            <person name="Reenan R."/>
            <person name="Reily A."/>
            <person name="Remington K.A."/>
            <person name="Rieger T.T."/>
            <person name="Ritchie M.G."/>
            <person name="Robin C."/>
            <person name="Rogers Y.H."/>
            <person name="Rohde C."/>
            <person name="Rozas J."/>
            <person name="Rubenfield M.J."/>
            <person name="Ruiz A."/>
            <person name="Russo S."/>
            <person name="Salzberg S.L."/>
            <person name="Sanchez-Gracia A."/>
            <person name="Saranga D.J."/>
            <person name="Sato H."/>
            <person name="Schaeffer S.W."/>
            <person name="Schatz M.C."/>
            <person name="Schlenke T."/>
            <person name="Schwartz R."/>
            <person name="Segarra C."/>
            <person name="Singh R.S."/>
            <person name="Sirot L."/>
            <person name="Sirota M."/>
            <person name="Sisneros N.B."/>
            <person name="Smith C.D."/>
            <person name="Smith T.F."/>
            <person name="Spieth J."/>
            <person name="Stage D.E."/>
            <person name="Stark A."/>
            <person name="Stephan W."/>
            <person name="Strausberg R.L."/>
            <person name="Strempel S."/>
            <person name="Sturgill D."/>
            <person name="Sutton G."/>
            <person name="Sutton G.G."/>
            <person name="Tao W."/>
            <person name="Teichmann S."/>
            <person name="Tobari Y.N."/>
            <person name="Tomimura Y."/>
            <person name="Tsolas J.M."/>
            <person name="Valente V.L."/>
            <person name="Venter E."/>
            <person name="Venter J.C."/>
            <person name="Vicario S."/>
            <person name="Vieira F.G."/>
            <person name="Vilella A.J."/>
            <person name="Villasante A."/>
            <person name="Walenz B."/>
            <person name="Wang J."/>
            <person name="Wasserman M."/>
            <person name="Watts T."/>
            <person name="Wilson D."/>
            <person name="Wilson R.K."/>
            <person name="Wing R.A."/>
            <person name="Wolfner M.F."/>
            <person name="Wong A."/>
            <person name="Wong G.K."/>
            <person name="Wu C.I."/>
            <person name="Wu G."/>
            <person name="Yamamoto D."/>
            <person name="Yang H.P."/>
            <person name="Yang S.P."/>
            <person name="Yorke J.A."/>
            <person name="Yoshida K."/>
            <person name="Zdobnov E."/>
            <person name="Zhang P."/>
            <person name="Zhang Y."/>
            <person name="Zimin A.V."/>
            <person name="Baldwin J."/>
            <person name="Abdouelleil A."/>
            <person name="Abdulkadir J."/>
            <person name="Abebe A."/>
            <person name="Abera B."/>
            <person name="Abreu J."/>
            <person name="Acer S.C."/>
            <person name="Aftuck L."/>
            <person name="Alexander A."/>
            <person name="An P."/>
            <person name="Anderson E."/>
            <person name="Anderson S."/>
            <person name="Arachi H."/>
            <person name="Azer M."/>
            <person name="Bachantsang P."/>
            <person name="Barry A."/>
            <person name="Bayul T."/>
            <person name="Berlin A."/>
            <person name="Bessette D."/>
            <person name="Bloom T."/>
            <person name="Blye J."/>
            <person name="Boguslavskiy L."/>
            <person name="Bonnet C."/>
            <person name="Boukhgalter B."/>
            <person name="Bourzgui I."/>
            <person name="Brown A."/>
            <person name="Cahill P."/>
            <person name="Channer S."/>
            <person name="Cheshatsang Y."/>
            <person name="Chuda L."/>
            <person name="Citroen M."/>
            <person name="Collymore A."/>
            <person name="Cooke P."/>
            <person name="Costello M."/>
            <person name="D'Aco K."/>
            <person name="Daza R."/>
            <person name="De Haan G."/>
            <person name="DeGray S."/>
            <person name="DeMaso C."/>
            <person name="Dhargay N."/>
            <person name="Dooley K."/>
            <person name="Dooley E."/>
            <person name="Doricent M."/>
            <person name="Dorje P."/>
            <person name="Dorjee K."/>
            <person name="Dupes A."/>
            <person name="Elong R."/>
            <person name="Falk J."/>
            <person name="Farina A."/>
            <person name="Faro S."/>
            <person name="Ferguson D."/>
            <person name="Fisher S."/>
            <person name="Foley C.D."/>
            <person name="Franke A."/>
            <person name="Friedrich D."/>
            <person name="Gadbois L."/>
            <person name="Gearin G."/>
            <person name="Gearin C.R."/>
            <person name="Giannoukos G."/>
            <person name="Goode T."/>
            <person name="Graham J."/>
            <person name="Grandbois E."/>
            <person name="Grewal S."/>
            <person name="Gyaltsen K."/>
            <person name="Hafez N."/>
            <person name="Hagos B."/>
            <person name="Hall J."/>
            <person name="Henson C."/>
            <person name="Hollinger A."/>
            <person name="Honan T."/>
            <person name="Huard M.D."/>
            <person name="Hughes L."/>
            <person name="Hurhula B."/>
            <person name="Husby M.E."/>
            <person name="Kamat A."/>
            <person name="Kanga B."/>
            <person name="Kashin S."/>
            <person name="Khazanovich D."/>
            <person name="Kisner P."/>
            <person name="Lance K."/>
            <person name="Lara M."/>
            <person name="Lee W."/>
            <person name="Lennon N."/>
            <person name="Letendre F."/>
            <person name="LeVine R."/>
            <person name="Lipovsky A."/>
            <person name="Liu X."/>
            <person name="Liu J."/>
            <person name="Liu S."/>
            <person name="Lokyitsang T."/>
            <person name="Lokyitsang Y."/>
            <person name="Lubonja R."/>
            <person name="Lui A."/>
            <person name="MacDonald P."/>
            <person name="Magnisalis V."/>
            <person name="Maru K."/>
            <person name="Matthews C."/>
            <person name="McCusker W."/>
            <person name="McDonough S."/>
            <person name="Mehta T."/>
            <person name="Meldrim J."/>
            <person name="Meneus L."/>
            <person name="Mihai O."/>
            <person name="Mihalev A."/>
            <person name="Mihova T."/>
            <person name="Mittelman R."/>
            <person name="Mlenga V."/>
            <person name="Montmayeur A."/>
            <person name="Mulrain L."/>
            <person name="Navidi A."/>
            <person name="Naylor J."/>
            <person name="Negash T."/>
            <person name="Nguyen T."/>
            <person name="Nguyen N."/>
            <person name="Nicol R."/>
            <person name="Norbu C."/>
            <person name="Norbu N."/>
            <person name="Novod N."/>
            <person name="O'Neill B."/>
            <person name="Osman S."/>
            <person name="Markiewicz E."/>
            <person name="Oyono O.L."/>
            <person name="Patti C."/>
            <person name="Phunkhang P."/>
            <person name="Pierre F."/>
            <person name="Priest M."/>
            <person name="Raghuraman S."/>
            <person name="Rege F."/>
            <person name="Reyes R."/>
            <person name="Rise C."/>
            <person name="Rogov P."/>
            <person name="Ross K."/>
            <person name="Ryan E."/>
            <person name="Settipalli S."/>
            <person name="Shea T."/>
            <person name="Sherpa N."/>
            <person name="Shi L."/>
            <person name="Shih D."/>
            <person name="Sparrow T."/>
            <person name="Spaulding J."/>
            <person name="Stalker J."/>
            <person name="Stange-Thomann N."/>
            <person name="Stavropoulos S."/>
            <person name="Stone C."/>
            <person name="Strader C."/>
            <person name="Tesfaye S."/>
            <person name="Thomson T."/>
            <person name="Thoulutsang Y."/>
            <person name="Thoulutsang D."/>
            <person name="Topham K."/>
            <person name="Topping I."/>
            <person name="Tsamla T."/>
            <person name="Vassiliev H."/>
            <person name="Vo A."/>
            <person name="Wangchuk T."/>
            <person name="Wangdi T."/>
            <person name="Weiand M."/>
            <person name="Wilkinson J."/>
            <person name="Wilson A."/>
            <person name="Yadav S."/>
            <person name="Young G."/>
            <person name="Yu Q."/>
            <person name="Zembek L."/>
            <person name="Zhong D."/>
            <person name="Zimmer A."/>
            <person name="Zwirko Z."/>
            <person name="Jaffe D.B."/>
            <person name="Alvarez P."/>
            <person name="Brockman W."/>
            <person name="Butler J."/>
            <person name="Chin C."/>
            <person name="Gnerre S."/>
            <person name="Grabherr M."/>
            <person name="Kleber M."/>
            <person name="Mauceli E."/>
            <person name="MacCallum I."/>
        </authorList>
    </citation>
    <scope>NUCLEOTIDE SEQUENCE [LARGE SCALE GENOMIC DNA]</scope>
    <source>
        <strain evidence="20">Tai18E2 / Tucson 14021-0261.01</strain>
    </source>
</reference>
<evidence type="ECO:0000313" key="19">
    <source>
        <dbReference type="EMBL" id="EDW88278.1"/>
    </source>
</evidence>
<dbReference type="InterPro" id="IPR016181">
    <property type="entry name" value="Acyl_CoA_acyltransferase"/>
</dbReference>
<dbReference type="EMBL" id="CM000157">
    <property type="protein sequence ID" value="EDW88278.1"/>
    <property type="molecule type" value="Genomic_DNA"/>
</dbReference>
<keyword evidence="2 19" id="KW-0012">Acyltransferase</keyword>
<feature type="transmembrane region" description="Helical" evidence="17">
    <location>
        <begin position="182"/>
        <end position="203"/>
    </location>
</feature>
<evidence type="ECO:0000256" key="7">
    <source>
        <dbReference type="ARBA" id="ARBA00041220"/>
    </source>
</evidence>
<evidence type="ECO:0000256" key="10">
    <source>
        <dbReference type="ARBA" id="ARBA00042723"/>
    </source>
</evidence>
<evidence type="ECO:0000256" key="1">
    <source>
        <dbReference type="ARBA" id="ARBA00022679"/>
    </source>
</evidence>
<comment type="catalytic activity">
    <reaction evidence="14">
        <text>N-terminal L-methionyl-L-asparaginyl-[protein] + acetyl-CoA = N-terminal N(alpha)-acetyl-L-methionyl-L-asparaginyl-[protein] + CoA + H(+)</text>
        <dbReference type="Rhea" id="RHEA:50484"/>
        <dbReference type="Rhea" id="RHEA-COMP:12694"/>
        <dbReference type="Rhea" id="RHEA-COMP:12695"/>
        <dbReference type="ChEBI" id="CHEBI:15378"/>
        <dbReference type="ChEBI" id="CHEBI:57287"/>
        <dbReference type="ChEBI" id="CHEBI:57288"/>
        <dbReference type="ChEBI" id="CHEBI:133356"/>
        <dbReference type="ChEBI" id="CHEBI:133358"/>
        <dbReference type="EC" id="2.3.1.254"/>
    </reaction>
</comment>
<reference evidence="19 20" key="2">
    <citation type="journal article" date="2007" name="PLoS Biol.">
        <title>Principles of genome evolution in the Drosophila melanogaster species group.</title>
        <authorList>
            <person name="Ranz J.M."/>
            <person name="Maurin D."/>
            <person name="Chan Y.S."/>
            <person name="von Grotthuss M."/>
            <person name="Hillier L.W."/>
            <person name="Roote J."/>
            <person name="Ashburner M."/>
            <person name="Bergman C.M."/>
        </authorList>
    </citation>
    <scope>NUCLEOTIDE SEQUENCE [LARGE SCALE GENOMIC DNA]</scope>
    <source>
        <strain evidence="20">Tai18E2 / Tucson 14021-0261.01</strain>
    </source>
</reference>
<comment type="catalytic activity">
    <reaction evidence="13">
        <text>N-terminal L-methionyl-L-aspartyl-[protein] + acetyl-CoA = N-terminal N(alpha)-acetyl-L-methionyl-L-aspartyl-[protein] + CoA + H(+)</text>
        <dbReference type="Rhea" id="RHEA:50480"/>
        <dbReference type="Rhea" id="RHEA-COMP:12692"/>
        <dbReference type="Rhea" id="RHEA-COMP:12693"/>
        <dbReference type="ChEBI" id="CHEBI:15378"/>
        <dbReference type="ChEBI" id="CHEBI:57287"/>
        <dbReference type="ChEBI" id="CHEBI:57288"/>
        <dbReference type="ChEBI" id="CHEBI:133045"/>
        <dbReference type="ChEBI" id="CHEBI:133063"/>
        <dbReference type="EC" id="2.3.1.254"/>
    </reaction>
</comment>
<dbReference type="GO" id="GO:0120518">
    <property type="term" value="F:protein N-terminal-methionine acetyltransferase activity"/>
    <property type="evidence" value="ECO:0007669"/>
    <property type="project" value="UniProtKB-EC"/>
</dbReference>
<dbReference type="Gene3D" id="3.40.630.30">
    <property type="match status" value="1"/>
</dbReference>
<dbReference type="InterPro" id="IPR000182">
    <property type="entry name" value="GNAT_dom"/>
</dbReference>
<dbReference type="EC" id="2.3.1.254" evidence="5"/>
<evidence type="ECO:0000256" key="5">
    <source>
        <dbReference type="ARBA" id="ARBA00039120"/>
    </source>
</evidence>
<organism evidence="19 20">
    <name type="scientific">Drosophila yakuba</name>
    <name type="common">Fruit fly</name>
    <dbReference type="NCBI Taxonomy" id="7245"/>
    <lineage>
        <taxon>Eukaryota</taxon>
        <taxon>Metazoa</taxon>
        <taxon>Ecdysozoa</taxon>
        <taxon>Arthropoda</taxon>
        <taxon>Hexapoda</taxon>
        <taxon>Insecta</taxon>
        <taxon>Pterygota</taxon>
        <taxon>Neoptera</taxon>
        <taxon>Endopterygota</taxon>
        <taxon>Diptera</taxon>
        <taxon>Brachycera</taxon>
        <taxon>Muscomorpha</taxon>
        <taxon>Ephydroidea</taxon>
        <taxon>Drosophilidae</taxon>
        <taxon>Drosophila</taxon>
        <taxon>Sophophora</taxon>
    </lineage>
</organism>
<evidence type="ECO:0000256" key="6">
    <source>
        <dbReference type="ARBA" id="ARBA00039529"/>
    </source>
</evidence>
<dbReference type="KEGG" id="dya:Dyak_GE18637"/>
<evidence type="ECO:0000256" key="3">
    <source>
        <dbReference type="ARBA" id="ARBA00025786"/>
    </source>
</evidence>
<keyword evidence="20" id="KW-1185">Reference proteome</keyword>
<comment type="similarity">
    <text evidence="3">Belongs to the acetyltransferase family. ARD1 subfamily.</text>
</comment>
<dbReference type="Proteomes" id="UP000002282">
    <property type="component" value="Chromosome 2L"/>
</dbReference>
<evidence type="ECO:0000256" key="14">
    <source>
        <dbReference type="ARBA" id="ARBA00047402"/>
    </source>
</evidence>
<gene>
    <name evidence="19" type="primary">Dyak\GE18637</name>
    <name evidence="19" type="synonym">dyak_GLEANR_2424</name>
    <name evidence="19" type="synonym">GE18637</name>
    <name evidence="19" type="ORF">Dyak_GE18637</name>
</gene>
<evidence type="ECO:0000256" key="9">
    <source>
        <dbReference type="ARBA" id="ARBA00042702"/>
    </source>
</evidence>
<dbReference type="CDD" id="cd04301">
    <property type="entry name" value="NAT_SF"/>
    <property type="match status" value="1"/>
</dbReference>
<keyword evidence="17" id="KW-0472">Membrane</keyword>
<evidence type="ECO:0000256" key="16">
    <source>
        <dbReference type="ARBA" id="ARBA00048890"/>
    </source>
</evidence>
<accession>B4P336</accession>
<name>B4P336_DROYA</name>
<dbReference type="PANTHER" id="PTHR45910:SF1">
    <property type="entry name" value="N-ALPHA-ACETYLTRANSFERASE 20"/>
    <property type="match status" value="1"/>
</dbReference>
<comment type="subunit">
    <text evidence="4">Component of the N-terminal acetyltransferase B (NatB) complex which is composed of NAA20 and NAA25.</text>
</comment>
<feature type="domain" description="N-acetyltransferase" evidence="18">
    <location>
        <begin position="1"/>
        <end position="159"/>
    </location>
</feature>
<keyword evidence="17" id="KW-0812">Transmembrane</keyword>
<dbReference type="PhylomeDB" id="B4P336"/>
<evidence type="ECO:0000256" key="13">
    <source>
        <dbReference type="ARBA" id="ARBA00047385"/>
    </source>
</evidence>
<protein>
    <recommendedName>
        <fullName evidence="6">N-alpha-acetyltransferase 20</fullName>
        <ecNumber evidence="5">2.3.1.254</ecNumber>
    </recommendedName>
    <alternativeName>
        <fullName evidence="10">Methionine N-acetyltransferase</fullName>
    </alternativeName>
    <alternativeName>
        <fullName evidence="7">N-acetyltransferase 5</fullName>
    </alternativeName>
    <alternativeName>
        <fullName evidence="11">N-terminal acetyltransferase B complex catalytic subunit NAA20</fullName>
    </alternativeName>
    <alternativeName>
        <fullName evidence="9">N-terminal acetyltransferase B complex catalytic subunit NAT5</fullName>
    </alternativeName>
    <alternativeName>
        <fullName evidence="8">NatB catalytic subunit</fullName>
    </alternativeName>
</protein>
<dbReference type="SUPFAM" id="SSF55729">
    <property type="entry name" value="Acyl-CoA N-acyltransferases (Nat)"/>
    <property type="match status" value="1"/>
</dbReference>
<dbReference type="PANTHER" id="PTHR45910">
    <property type="entry name" value="N-ALPHA-ACETYLTRANSFERASE 20"/>
    <property type="match status" value="1"/>
</dbReference>
<dbReference type="Pfam" id="PF00583">
    <property type="entry name" value="Acetyltransf_1"/>
    <property type="match status" value="1"/>
</dbReference>
<comment type="function">
    <text evidence="12">Catalytic subunit of the NatB complex which catalyzes acetylation of the N-terminal methionine residues of peptides beginning with Met-Asp, Met-Glu, Met-Asn and Met-Gln. Proteins with cell cycle functions are overrepresented in the pool of NatB substrates. Required for maintaining the structure and function of actomyosin fibers and for proper cellular migration.</text>
</comment>
<proteinExistence type="inferred from homology"/>
<evidence type="ECO:0000313" key="20">
    <source>
        <dbReference type="Proteomes" id="UP000002282"/>
    </source>
</evidence>
<keyword evidence="1 19" id="KW-0808">Transferase</keyword>
<evidence type="ECO:0000256" key="11">
    <source>
        <dbReference type="ARBA" id="ARBA00042743"/>
    </source>
</evidence>
<evidence type="ECO:0000256" key="8">
    <source>
        <dbReference type="ARBA" id="ARBA00042295"/>
    </source>
</evidence>
<keyword evidence="17" id="KW-1133">Transmembrane helix</keyword>
<evidence type="ECO:0000256" key="12">
    <source>
        <dbReference type="ARBA" id="ARBA00046112"/>
    </source>
</evidence>
<dbReference type="GO" id="GO:0031416">
    <property type="term" value="C:NatB complex"/>
    <property type="evidence" value="ECO:0007669"/>
    <property type="project" value="TreeGrafter"/>
</dbReference>
<sequence length="204" mass="23472">MTASRLFVLEDMFKFNHIVMDPLVEVYSLPFLIPKILESPELVIAADAPGDRLIGFILGTRVEDATEFLRDGKHMSWSHGHISALAVAHDYRKQGLATRLLATVKDLMDRQRGFYVDLFVREKNTNAIGLYESLGYVKYRWMPQFYADDHGYEMRLPLSRDVDRKSLEGIMINKFFSFGSKLYYLLMLYIFGIASIIIGGKMVE</sequence>
<evidence type="ECO:0000256" key="4">
    <source>
        <dbReference type="ARBA" id="ARBA00038748"/>
    </source>
</evidence>
<evidence type="ECO:0000256" key="2">
    <source>
        <dbReference type="ARBA" id="ARBA00023315"/>
    </source>
</evidence>
<dbReference type="AlphaFoldDB" id="B4P336"/>
<dbReference type="eggNOG" id="KOG3234">
    <property type="taxonomic scope" value="Eukaryota"/>
</dbReference>
<dbReference type="InterPro" id="IPR051646">
    <property type="entry name" value="NatB_acetyltransferase_subunit"/>
</dbReference>
<dbReference type="HOGENOM" id="CLU_013985_7_1_1"/>
<dbReference type="PROSITE" id="PS51186">
    <property type="entry name" value="GNAT"/>
    <property type="match status" value="1"/>
</dbReference>
<evidence type="ECO:0000256" key="17">
    <source>
        <dbReference type="SAM" id="Phobius"/>
    </source>
</evidence>
<dbReference type="OMA" id="DWYVDLF"/>